<dbReference type="PRINTS" id="PR00036">
    <property type="entry name" value="HTHLACI"/>
</dbReference>
<evidence type="ECO:0000256" key="2">
    <source>
        <dbReference type="ARBA" id="ARBA00023125"/>
    </source>
</evidence>
<dbReference type="Gene3D" id="1.10.260.40">
    <property type="entry name" value="lambda repressor-like DNA-binding domains"/>
    <property type="match status" value="1"/>
</dbReference>
<dbReference type="SMART" id="SM00354">
    <property type="entry name" value="HTH_LACI"/>
    <property type="match status" value="1"/>
</dbReference>
<dbReference type="SUPFAM" id="SSF53822">
    <property type="entry name" value="Periplasmic binding protein-like I"/>
    <property type="match status" value="1"/>
</dbReference>
<evidence type="ECO:0000313" key="5">
    <source>
        <dbReference type="EMBL" id="ADO84031.1"/>
    </source>
</evidence>
<dbReference type="AlphaFoldDB" id="E3HCX5"/>
<keyword evidence="5" id="KW-0614">Plasmid</keyword>
<dbReference type="Pfam" id="PF00356">
    <property type="entry name" value="LacI"/>
    <property type="match status" value="1"/>
</dbReference>
<evidence type="ECO:0000256" key="3">
    <source>
        <dbReference type="ARBA" id="ARBA00023163"/>
    </source>
</evidence>
<evidence type="ECO:0000256" key="1">
    <source>
        <dbReference type="ARBA" id="ARBA00023015"/>
    </source>
</evidence>
<geneLocation type="plasmid" evidence="5 6">
    <name>pILYOP01</name>
</geneLocation>
<dbReference type="CDD" id="cd01542">
    <property type="entry name" value="PBP1_TreR-like"/>
    <property type="match status" value="1"/>
</dbReference>
<keyword evidence="6" id="KW-1185">Reference proteome</keyword>
<dbReference type="InterPro" id="IPR046335">
    <property type="entry name" value="LacI/GalR-like_sensor"/>
</dbReference>
<sequence length="328" mass="36765">MTIKEIARLAEVSTSTVSRVLNDSGYVKHEVRERVEKIIDDTGYLPSDTAKDLKKKNTKLIGIIIPKLSSRTIGLVADGITKVLDENGYSSILANTGLDFKKEIEFIKIFKQKRVDGIIFVATNIAEEHIKLLKKMKIPTVFIGQDSSSYDFSCVVHDDYGATVEMTNYLLNKGHRKIGFIGVDEIDRAVGYQRRRGYEAALKEHGIDVDRNLISIGNFEISSVDASMRKLMKENPTAIFAVTDNLAVGAINYLLKNGYRVPEDISVVGEGDSGIAEIYNPGLTTIKYQYLESGEESARVLMRILKTDKSEKKIMNYRLVERESARKI</sequence>
<protein>
    <submittedName>
        <fullName evidence="5">Transcriptional regulator, LacI family</fullName>
    </submittedName>
</protein>
<dbReference type="PANTHER" id="PTHR30146">
    <property type="entry name" value="LACI-RELATED TRANSCRIPTIONAL REPRESSOR"/>
    <property type="match status" value="1"/>
</dbReference>
<dbReference type="Pfam" id="PF13377">
    <property type="entry name" value="Peripla_BP_3"/>
    <property type="match status" value="1"/>
</dbReference>
<dbReference type="PROSITE" id="PS50932">
    <property type="entry name" value="HTH_LACI_2"/>
    <property type="match status" value="1"/>
</dbReference>
<evidence type="ECO:0000259" key="4">
    <source>
        <dbReference type="PROSITE" id="PS50932"/>
    </source>
</evidence>
<gene>
    <name evidence="5" type="ordered locus">Ilyop_2270</name>
</gene>
<dbReference type="InterPro" id="IPR010982">
    <property type="entry name" value="Lambda_DNA-bd_dom_sf"/>
</dbReference>
<dbReference type="OrthoDB" id="92738at2"/>
<dbReference type="CDD" id="cd01392">
    <property type="entry name" value="HTH_LacI"/>
    <property type="match status" value="1"/>
</dbReference>
<keyword evidence="1" id="KW-0805">Transcription regulation</keyword>
<organism evidence="5 6">
    <name type="scientific">Ilyobacter polytropus (strain ATCC 51220 / DSM 2926 / LMG 16218 / CuHBu1)</name>
    <dbReference type="NCBI Taxonomy" id="572544"/>
    <lineage>
        <taxon>Bacteria</taxon>
        <taxon>Fusobacteriati</taxon>
        <taxon>Fusobacteriota</taxon>
        <taxon>Fusobacteriia</taxon>
        <taxon>Fusobacteriales</taxon>
        <taxon>Fusobacteriaceae</taxon>
        <taxon>Ilyobacter</taxon>
    </lineage>
</organism>
<dbReference type="RefSeq" id="WP_013388690.1">
    <property type="nucleotide sequence ID" value="NC_014633.1"/>
</dbReference>
<dbReference type="InterPro" id="IPR028082">
    <property type="entry name" value="Peripla_BP_I"/>
</dbReference>
<accession>E3HCX5</accession>
<dbReference type="HOGENOM" id="CLU_037628_6_0_0"/>
<dbReference type="Gene3D" id="3.40.50.2300">
    <property type="match status" value="2"/>
</dbReference>
<reference evidence="5 6" key="1">
    <citation type="journal article" date="2010" name="Stand. Genomic Sci.">
        <title>Complete genome sequence of Ilyobacter polytropus type strain (CuHbu1).</title>
        <authorList>
            <person name="Sikorski J."/>
            <person name="Chertkov O."/>
            <person name="Lapidus A."/>
            <person name="Nolan M."/>
            <person name="Lucas S."/>
            <person name="Del Rio T.G."/>
            <person name="Tice H."/>
            <person name="Cheng J.F."/>
            <person name="Tapia R."/>
            <person name="Han C."/>
            <person name="Goodwin L."/>
            <person name="Pitluck S."/>
            <person name="Liolios K."/>
            <person name="Ivanova N."/>
            <person name="Mavromatis K."/>
            <person name="Mikhailova N."/>
            <person name="Pati A."/>
            <person name="Chen A."/>
            <person name="Palaniappan K."/>
            <person name="Land M."/>
            <person name="Hauser L."/>
            <person name="Chang Y.J."/>
            <person name="Jeffries C.D."/>
            <person name="Brambilla E."/>
            <person name="Yasawong M."/>
            <person name="Rohde M."/>
            <person name="Pukall R."/>
            <person name="Spring S."/>
            <person name="Goker M."/>
            <person name="Woyke T."/>
            <person name="Bristow J."/>
            <person name="Eisen J.A."/>
            <person name="Markowitz V."/>
            <person name="Hugenholtz P."/>
            <person name="Kyrpides N.C."/>
            <person name="Klenk H.P."/>
        </authorList>
    </citation>
    <scope>NUCLEOTIDE SEQUENCE [LARGE SCALE GENOMIC DNA]</scope>
    <source>
        <strain evidence="6">ATCC 51220 / DSM 2926 / LMG 16218 / CuHBu1</strain>
        <plasmid evidence="6">pILYOP01</plasmid>
    </source>
</reference>
<feature type="domain" description="HTH lacI-type" evidence="4">
    <location>
        <begin position="1"/>
        <end position="55"/>
    </location>
</feature>
<name>E3HCX5_ILYPC</name>
<dbReference type="GO" id="GO:0003700">
    <property type="term" value="F:DNA-binding transcription factor activity"/>
    <property type="evidence" value="ECO:0007669"/>
    <property type="project" value="TreeGrafter"/>
</dbReference>
<proteinExistence type="predicted"/>
<dbReference type="EMBL" id="CP002282">
    <property type="protein sequence ID" value="ADO84031.1"/>
    <property type="molecule type" value="Genomic_DNA"/>
</dbReference>
<dbReference type="PANTHER" id="PTHR30146:SF109">
    <property type="entry name" value="HTH-TYPE TRANSCRIPTIONAL REGULATOR GALS"/>
    <property type="match status" value="1"/>
</dbReference>
<keyword evidence="2" id="KW-0238">DNA-binding</keyword>
<keyword evidence="3" id="KW-0804">Transcription</keyword>
<dbReference type="PROSITE" id="PS00356">
    <property type="entry name" value="HTH_LACI_1"/>
    <property type="match status" value="1"/>
</dbReference>
<evidence type="ECO:0000313" key="6">
    <source>
        <dbReference type="Proteomes" id="UP000006875"/>
    </source>
</evidence>
<dbReference type="InterPro" id="IPR000843">
    <property type="entry name" value="HTH_LacI"/>
</dbReference>
<dbReference type="SUPFAM" id="SSF47413">
    <property type="entry name" value="lambda repressor-like DNA-binding domains"/>
    <property type="match status" value="1"/>
</dbReference>
<dbReference type="Proteomes" id="UP000006875">
    <property type="component" value="Plasmid pILYOP01"/>
</dbReference>
<dbReference type="GO" id="GO:0000976">
    <property type="term" value="F:transcription cis-regulatory region binding"/>
    <property type="evidence" value="ECO:0007669"/>
    <property type="project" value="TreeGrafter"/>
</dbReference>
<dbReference type="KEGG" id="ipo:Ilyop_2270"/>